<evidence type="ECO:0000256" key="8">
    <source>
        <dbReference type="SAM" id="Phobius"/>
    </source>
</evidence>
<reference evidence="12" key="1">
    <citation type="journal article" date="2013" name="Genome Announc.">
        <title>Draft genome sequence of the grapevine dieback fungus Eutypa lata UCR-EL1.</title>
        <authorList>
            <person name="Blanco-Ulate B."/>
            <person name="Rolshausen P.E."/>
            <person name="Cantu D."/>
        </authorList>
    </citation>
    <scope>NUCLEOTIDE SEQUENCE [LARGE SCALE GENOMIC DNA]</scope>
    <source>
        <strain evidence="12">UCR-EL1</strain>
    </source>
</reference>
<dbReference type="eggNOG" id="KOG0254">
    <property type="taxonomic scope" value="Eukaryota"/>
</dbReference>
<keyword evidence="3 7" id="KW-0813">Transport</keyword>
<feature type="transmembrane region" description="Helical" evidence="8">
    <location>
        <begin position="269"/>
        <end position="291"/>
    </location>
</feature>
<feature type="transmembrane region" description="Helical" evidence="8">
    <location>
        <begin position="366"/>
        <end position="385"/>
    </location>
</feature>
<dbReference type="GO" id="GO:0005351">
    <property type="term" value="F:carbohydrate:proton symporter activity"/>
    <property type="evidence" value="ECO:0007669"/>
    <property type="project" value="TreeGrafter"/>
</dbReference>
<feature type="chain" id="PRO_5004085377" evidence="9">
    <location>
        <begin position="30"/>
        <end position="494"/>
    </location>
</feature>
<dbReference type="Proteomes" id="UP000012174">
    <property type="component" value="Unassembled WGS sequence"/>
</dbReference>
<feature type="transmembrane region" description="Helical" evidence="8">
    <location>
        <begin position="177"/>
        <end position="200"/>
    </location>
</feature>
<dbReference type="InterPro" id="IPR003663">
    <property type="entry name" value="Sugar/inositol_transpt"/>
</dbReference>
<dbReference type="SUPFAM" id="SSF103473">
    <property type="entry name" value="MFS general substrate transporter"/>
    <property type="match status" value="1"/>
</dbReference>
<feature type="transmembrane region" description="Helical" evidence="8">
    <location>
        <begin position="433"/>
        <end position="454"/>
    </location>
</feature>
<feature type="signal peptide" evidence="9">
    <location>
        <begin position="1"/>
        <end position="29"/>
    </location>
</feature>
<dbReference type="InterPro" id="IPR020846">
    <property type="entry name" value="MFS_dom"/>
</dbReference>
<keyword evidence="9" id="KW-0732">Signal</keyword>
<comment type="similarity">
    <text evidence="2 7">Belongs to the major facilitator superfamily. Sugar transporter (TC 2.A.1.1) family.</text>
</comment>
<dbReference type="GO" id="GO:0016020">
    <property type="term" value="C:membrane"/>
    <property type="evidence" value="ECO:0007669"/>
    <property type="project" value="UniProtKB-SubCell"/>
</dbReference>
<keyword evidence="6 8" id="KW-0472">Membrane</keyword>
<dbReference type="HOGENOM" id="CLU_001265_30_13_1"/>
<dbReference type="PRINTS" id="PR00171">
    <property type="entry name" value="SUGRTRNSPORT"/>
</dbReference>
<evidence type="ECO:0000256" key="1">
    <source>
        <dbReference type="ARBA" id="ARBA00004141"/>
    </source>
</evidence>
<dbReference type="Gene3D" id="1.20.1250.20">
    <property type="entry name" value="MFS general substrate transporter like domains"/>
    <property type="match status" value="1"/>
</dbReference>
<dbReference type="PROSITE" id="PS00217">
    <property type="entry name" value="SUGAR_TRANSPORT_2"/>
    <property type="match status" value="1"/>
</dbReference>
<evidence type="ECO:0000313" key="11">
    <source>
        <dbReference type="EMBL" id="EMR66236.1"/>
    </source>
</evidence>
<evidence type="ECO:0000259" key="10">
    <source>
        <dbReference type="PROSITE" id="PS50850"/>
    </source>
</evidence>
<dbReference type="PROSITE" id="PS50850">
    <property type="entry name" value="MFS"/>
    <property type="match status" value="1"/>
</dbReference>
<keyword evidence="4 8" id="KW-0812">Transmembrane</keyword>
<feature type="domain" description="Major facilitator superfamily (MFS) profile" evidence="10">
    <location>
        <begin position="21"/>
        <end position="458"/>
    </location>
</feature>
<feature type="transmembrane region" description="Helical" evidence="8">
    <location>
        <begin position="143"/>
        <end position="165"/>
    </location>
</feature>
<gene>
    <name evidence="11" type="ORF">UCREL1_6768</name>
</gene>
<sequence length="494" mass="53896">MSSSVGRFFAPMRMSLISALVVSVCVVDSVTIAYDGSLMGSLNVMPSYNKYFNVTTRTQGIMSGATFAGAIVIAPIASKLIDWRGRKMGILLSALLNILGAVIGAASQNTGMFIVGRVLVGMGVGMAQTSASSYVSETTAPNIRAFALGLYFTCWSIGSFLATGISRAAIRMEPSDWAWRLPSLLQAAIPVIVLFVLFFLPESPRWLAYQGRHEEALSVLARVQGEDSDSASVQLQFREIIDTIEFEKQAGRGMGFREAARNPANRKRVYLAMSVAPLAMMTGSNVITYYFGTMLTQAGITDENTQLEINLGLSALQFCSALTGSALADRLGRRKLALISLGLCTMFFYMIGGFTAKYGESADRGGIYGTVAVIFLFLGSYSFGITPLTSMYPPEVLSYNIRATGAACYAMTSEVCGFFVTMVFPYMFEGIGWRTYMVNASWNVLLWVFIYFMWAETKGRTLEEISELFDGEKHSSVPDLSDLKQKVVVSEESV</sequence>
<dbReference type="InterPro" id="IPR005829">
    <property type="entry name" value="Sugar_transporter_CS"/>
</dbReference>
<feature type="transmembrane region" description="Helical" evidence="8">
    <location>
        <begin position="336"/>
        <end position="354"/>
    </location>
</feature>
<protein>
    <submittedName>
        <fullName evidence="11">Putative hexose transporter protein</fullName>
    </submittedName>
</protein>
<name>M7T8T4_EUTLA</name>
<dbReference type="PANTHER" id="PTHR48022:SF31">
    <property type="entry name" value="HEXOSE TRANSPORTER"/>
    <property type="match status" value="1"/>
</dbReference>
<dbReference type="PROSITE" id="PS00216">
    <property type="entry name" value="SUGAR_TRANSPORT_1"/>
    <property type="match status" value="1"/>
</dbReference>
<feature type="transmembrane region" description="Helical" evidence="8">
    <location>
        <begin position="112"/>
        <end position="131"/>
    </location>
</feature>
<comment type="subcellular location">
    <subcellularLocation>
        <location evidence="1">Membrane</location>
        <topology evidence="1">Multi-pass membrane protein</topology>
    </subcellularLocation>
</comment>
<dbReference type="OrthoDB" id="4540492at2759"/>
<evidence type="ECO:0000256" key="5">
    <source>
        <dbReference type="ARBA" id="ARBA00022989"/>
    </source>
</evidence>
<dbReference type="FunFam" id="1.20.1250.20:FF:000134">
    <property type="entry name" value="MFS sugar transporter protein"/>
    <property type="match status" value="1"/>
</dbReference>
<accession>M7T8T4</accession>
<dbReference type="PANTHER" id="PTHR48022">
    <property type="entry name" value="PLASTIDIC GLUCOSE TRANSPORTER 4"/>
    <property type="match status" value="1"/>
</dbReference>
<feature type="transmembrane region" description="Helical" evidence="8">
    <location>
        <begin position="406"/>
        <end position="427"/>
    </location>
</feature>
<dbReference type="NCBIfam" id="TIGR00879">
    <property type="entry name" value="SP"/>
    <property type="match status" value="1"/>
</dbReference>
<evidence type="ECO:0000256" key="9">
    <source>
        <dbReference type="SAM" id="SignalP"/>
    </source>
</evidence>
<dbReference type="EMBL" id="KB706688">
    <property type="protein sequence ID" value="EMR66236.1"/>
    <property type="molecule type" value="Genomic_DNA"/>
</dbReference>
<evidence type="ECO:0000256" key="3">
    <source>
        <dbReference type="ARBA" id="ARBA00022448"/>
    </source>
</evidence>
<feature type="transmembrane region" description="Helical" evidence="8">
    <location>
        <begin position="89"/>
        <end position="106"/>
    </location>
</feature>
<evidence type="ECO:0000313" key="12">
    <source>
        <dbReference type="Proteomes" id="UP000012174"/>
    </source>
</evidence>
<dbReference type="InterPro" id="IPR050360">
    <property type="entry name" value="MFS_Sugar_Transporters"/>
</dbReference>
<dbReference type="Pfam" id="PF00083">
    <property type="entry name" value="Sugar_tr"/>
    <property type="match status" value="1"/>
</dbReference>
<evidence type="ECO:0000256" key="4">
    <source>
        <dbReference type="ARBA" id="ARBA00022692"/>
    </source>
</evidence>
<dbReference type="InterPro" id="IPR005828">
    <property type="entry name" value="MFS_sugar_transport-like"/>
</dbReference>
<dbReference type="AlphaFoldDB" id="M7T8T4"/>
<feature type="transmembrane region" description="Helical" evidence="8">
    <location>
        <begin position="57"/>
        <end position="77"/>
    </location>
</feature>
<feature type="transmembrane region" description="Helical" evidence="8">
    <location>
        <begin position="311"/>
        <end position="329"/>
    </location>
</feature>
<dbReference type="OMA" id="MVNASWN"/>
<evidence type="ECO:0000256" key="2">
    <source>
        <dbReference type="ARBA" id="ARBA00010992"/>
    </source>
</evidence>
<evidence type="ECO:0000256" key="6">
    <source>
        <dbReference type="ARBA" id="ARBA00023136"/>
    </source>
</evidence>
<keyword evidence="5 8" id="KW-1133">Transmembrane helix</keyword>
<dbReference type="InterPro" id="IPR036259">
    <property type="entry name" value="MFS_trans_sf"/>
</dbReference>
<dbReference type="KEGG" id="ela:UCREL1_6768"/>
<organism evidence="11 12">
    <name type="scientific">Eutypa lata (strain UCR-EL1)</name>
    <name type="common">Grapevine dieback disease fungus</name>
    <name type="synonym">Eutypa armeniacae</name>
    <dbReference type="NCBI Taxonomy" id="1287681"/>
    <lineage>
        <taxon>Eukaryota</taxon>
        <taxon>Fungi</taxon>
        <taxon>Dikarya</taxon>
        <taxon>Ascomycota</taxon>
        <taxon>Pezizomycotina</taxon>
        <taxon>Sordariomycetes</taxon>
        <taxon>Xylariomycetidae</taxon>
        <taxon>Xylariales</taxon>
        <taxon>Diatrypaceae</taxon>
        <taxon>Eutypa</taxon>
    </lineage>
</organism>
<keyword evidence="12" id="KW-1185">Reference proteome</keyword>
<evidence type="ECO:0000256" key="7">
    <source>
        <dbReference type="RuleBase" id="RU003346"/>
    </source>
</evidence>
<proteinExistence type="inferred from homology"/>